<dbReference type="SUPFAM" id="SSF54427">
    <property type="entry name" value="NTF2-like"/>
    <property type="match status" value="1"/>
</dbReference>
<accession>A0A811NIU5</accession>
<feature type="domain" description="DUF7054" evidence="2">
    <location>
        <begin position="65"/>
        <end position="98"/>
    </location>
</feature>
<comment type="caution">
    <text evidence="3">The sequence shown here is derived from an EMBL/GenBank/DDBJ whole genome shotgun (WGS) entry which is preliminary data.</text>
</comment>
<dbReference type="Pfam" id="PF23156">
    <property type="entry name" value="DUF7054"/>
    <property type="match status" value="1"/>
</dbReference>
<dbReference type="AlphaFoldDB" id="A0A811NIU5"/>
<organism evidence="3 4">
    <name type="scientific">Miscanthus lutarioriparius</name>
    <dbReference type="NCBI Taxonomy" id="422564"/>
    <lineage>
        <taxon>Eukaryota</taxon>
        <taxon>Viridiplantae</taxon>
        <taxon>Streptophyta</taxon>
        <taxon>Embryophyta</taxon>
        <taxon>Tracheophyta</taxon>
        <taxon>Spermatophyta</taxon>
        <taxon>Magnoliopsida</taxon>
        <taxon>Liliopsida</taxon>
        <taxon>Poales</taxon>
        <taxon>Poaceae</taxon>
        <taxon>PACMAD clade</taxon>
        <taxon>Panicoideae</taxon>
        <taxon>Andropogonodae</taxon>
        <taxon>Andropogoneae</taxon>
        <taxon>Saccharinae</taxon>
        <taxon>Miscanthus</taxon>
    </lineage>
</organism>
<feature type="region of interest" description="Disordered" evidence="1">
    <location>
        <begin position="242"/>
        <end position="267"/>
    </location>
</feature>
<dbReference type="Proteomes" id="UP000604825">
    <property type="component" value="Unassembled WGS sequence"/>
</dbReference>
<dbReference type="InterPro" id="IPR055482">
    <property type="entry name" value="DUF7054"/>
</dbReference>
<sequence>MTVAAAQQRSASFHGRGTEQRHHQPQKQRPKMLPDLLAGVSAASFNSGSPPPDCGDTGRSPRRTPSKVLVSVAVQQSMWPLHVMASAEWTVADLVAAAAPSRALSVRVQSECTLLSNIKREKDTKTRRERKGRQRILRFTDKSETSSDPRMHAIASDQYTQTSLCAVCERRRNSDGRNACGFRRFRLGRARTEAQPPLRSVYKRQASPLGLASHAHTQAHAGNPDPTTVVCPRVIKELAASSTSGAGPVRGATAGEGDEIGIDPPETPEQRNKFLVLRLYEALNARDHAAVQSLLAPDLEWWFHGPPKHQHMMRLLTGGSGSGSGFRFVPRSVDALGASTSSSTVIAEGQEGRCYWVHAWTVGPDGVITQLREYFNTDLTVTRLAAVAASASAKCVWQSRRPDSATNSLPGLLLALAL</sequence>
<keyword evidence="4" id="KW-1185">Reference proteome</keyword>
<evidence type="ECO:0000256" key="1">
    <source>
        <dbReference type="SAM" id="MobiDB-lite"/>
    </source>
</evidence>
<feature type="compositionally biased region" description="Polar residues" evidence="1">
    <location>
        <begin position="1"/>
        <end position="11"/>
    </location>
</feature>
<evidence type="ECO:0000259" key="2">
    <source>
        <dbReference type="Pfam" id="PF23156"/>
    </source>
</evidence>
<dbReference type="PANTHER" id="PTHR33703:SF22">
    <property type="entry name" value="WOUND-INDUCED PROTEIN 1"/>
    <property type="match status" value="1"/>
</dbReference>
<dbReference type="Gene3D" id="3.10.450.50">
    <property type="match status" value="1"/>
</dbReference>
<gene>
    <name evidence="3" type="ORF">NCGR_LOCUS15054</name>
</gene>
<proteinExistence type="predicted"/>
<dbReference type="OrthoDB" id="667779at2759"/>
<evidence type="ECO:0000313" key="3">
    <source>
        <dbReference type="EMBL" id="CAD6222345.1"/>
    </source>
</evidence>
<protein>
    <recommendedName>
        <fullName evidence="2">DUF7054 domain-containing protein</fullName>
    </recommendedName>
</protein>
<reference evidence="3" key="1">
    <citation type="submission" date="2020-10" db="EMBL/GenBank/DDBJ databases">
        <authorList>
            <person name="Han B."/>
            <person name="Lu T."/>
            <person name="Zhao Q."/>
            <person name="Huang X."/>
            <person name="Zhao Y."/>
        </authorList>
    </citation>
    <scope>NUCLEOTIDE SEQUENCE</scope>
</reference>
<dbReference type="PANTHER" id="PTHR33703">
    <property type="entry name" value="OS07G0691300 PROTEIN"/>
    <property type="match status" value="1"/>
</dbReference>
<evidence type="ECO:0000313" key="4">
    <source>
        <dbReference type="Proteomes" id="UP000604825"/>
    </source>
</evidence>
<dbReference type="Pfam" id="PF07107">
    <property type="entry name" value="WI12"/>
    <property type="match status" value="1"/>
</dbReference>
<feature type="region of interest" description="Disordered" evidence="1">
    <location>
        <begin position="1"/>
        <end position="64"/>
    </location>
</feature>
<dbReference type="EMBL" id="CAJGYO010000004">
    <property type="protein sequence ID" value="CAD6222345.1"/>
    <property type="molecule type" value="Genomic_DNA"/>
</dbReference>
<name>A0A811NIU5_9POAL</name>
<dbReference type="InterPro" id="IPR009798">
    <property type="entry name" value="Wun1-like"/>
</dbReference>
<dbReference type="InterPro" id="IPR032710">
    <property type="entry name" value="NTF2-like_dom_sf"/>
</dbReference>